<keyword evidence="8" id="KW-0067">ATP-binding</keyword>
<dbReference type="CDD" id="cd05398">
    <property type="entry name" value="NT_ClassII-CCAase"/>
    <property type="match status" value="1"/>
</dbReference>
<dbReference type="GO" id="GO:0008033">
    <property type="term" value="P:tRNA processing"/>
    <property type="evidence" value="ECO:0007669"/>
    <property type="project" value="UniProtKB-KW"/>
</dbReference>
<keyword evidence="10" id="KW-0694">RNA-binding</keyword>
<evidence type="ECO:0000256" key="9">
    <source>
        <dbReference type="ARBA" id="ARBA00022842"/>
    </source>
</evidence>
<dbReference type="SUPFAM" id="SSF81891">
    <property type="entry name" value="Poly A polymerase C-terminal region-like"/>
    <property type="match status" value="1"/>
</dbReference>
<dbReference type="Pfam" id="PF01966">
    <property type="entry name" value="HD"/>
    <property type="match status" value="1"/>
</dbReference>
<dbReference type="PROSITE" id="PS51831">
    <property type="entry name" value="HD"/>
    <property type="match status" value="1"/>
</dbReference>
<keyword evidence="5" id="KW-0479">Metal-binding</keyword>
<keyword evidence="2 12" id="KW-0808">Transferase</keyword>
<dbReference type="Gene3D" id="1.10.3090.10">
    <property type="entry name" value="cca-adding enzyme, domain 2"/>
    <property type="match status" value="1"/>
</dbReference>
<dbReference type="AlphaFoldDB" id="A0A1R4IJP4"/>
<sequence>MLNMAEGLSRLGALAANPVVATLATAFADAGFELAVVGGPVRDAILGRETHDLDFTTNARPDDILRIVKPIASTHWDIGRAFGTIGARVRSEQVEITTYRADSYDGSSRKPVVEFGDSIHGDLVRRDFTVNAMALQVPAVKLVDPTSGVEDLVAGILRTPIDPDVSFGDDPLRMLRAARFSAQLDFTVDAATFAAIEKLRETLKIVSPERVQGELVRLMQTDDPVRGIRVLVDSGLIEEFLPEVSALRLEVDEHHHHKDVYEHSLTVVRQAIELERQRNPDSEPDVALRIAALLHDIGKPRTRKLEGGGAVTFHHHDVVGSRMARKRLQALRFDGDTTDAVAKLIELHLRFFGYAEGAWTDSAVRRYVRDAGAQLDQLHILVRADVTTRNKRKASRLAAAYDDIERRIVELREQEELDSIRPDLDGNQIQQILGIPPGREVGEAYRYLLEIRLDEGVIGADAAAQRLREWWTTRP</sequence>
<dbReference type="OrthoDB" id="9805698at2"/>
<evidence type="ECO:0000256" key="7">
    <source>
        <dbReference type="ARBA" id="ARBA00022800"/>
    </source>
</evidence>
<dbReference type="Pfam" id="PF12627">
    <property type="entry name" value="PolyA_pol_RNAbd"/>
    <property type="match status" value="1"/>
</dbReference>
<keyword evidence="7" id="KW-0692">RNA repair</keyword>
<dbReference type="InterPro" id="IPR014065">
    <property type="entry name" value="tRNA_adenylyltransferase"/>
</dbReference>
<dbReference type="PANTHER" id="PTHR47545">
    <property type="entry name" value="MULTIFUNCTIONAL CCA PROTEIN"/>
    <property type="match status" value="1"/>
</dbReference>
<dbReference type="InterPro" id="IPR043519">
    <property type="entry name" value="NT_sf"/>
</dbReference>
<dbReference type="Proteomes" id="UP000196320">
    <property type="component" value="Unassembled WGS sequence"/>
</dbReference>
<keyword evidence="6" id="KW-0547">Nucleotide-binding</keyword>
<evidence type="ECO:0000256" key="5">
    <source>
        <dbReference type="ARBA" id="ARBA00022723"/>
    </source>
</evidence>
<evidence type="ECO:0000259" key="11">
    <source>
        <dbReference type="PROSITE" id="PS51831"/>
    </source>
</evidence>
<dbReference type="GO" id="GO:0005524">
    <property type="term" value="F:ATP binding"/>
    <property type="evidence" value="ECO:0007669"/>
    <property type="project" value="UniProtKB-KW"/>
</dbReference>
<dbReference type="GO" id="GO:0004810">
    <property type="term" value="F:CCA tRNA nucleotidyltransferase activity"/>
    <property type="evidence" value="ECO:0007669"/>
    <property type="project" value="UniProtKB-EC"/>
</dbReference>
<dbReference type="InterPro" id="IPR032828">
    <property type="entry name" value="PolyA_RNA-bd"/>
</dbReference>
<evidence type="ECO:0000313" key="12">
    <source>
        <dbReference type="EMBL" id="SJN20056.1"/>
    </source>
</evidence>
<evidence type="ECO:0000256" key="6">
    <source>
        <dbReference type="ARBA" id="ARBA00022741"/>
    </source>
</evidence>
<dbReference type="InterPro" id="IPR003607">
    <property type="entry name" value="HD/PDEase_dom"/>
</dbReference>
<dbReference type="Pfam" id="PF01743">
    <property type="entry name" value="PolyA_pol"/>
    <property type="match status" value="1"/>
</dbReference>
<evidence type="ECO:0000256" key="8">
    <source>
        <dbReference type="ARBA" id="ARBA00022840"/>
    </source>
</evidence>
<keyword evidence="13" id="KW-1185">Reference proteome</keyword>
<dbReference type="SUPFAM" id="SSF81301">
    <property type="entry name" value="Nucleotidyltransferase"/>
    <property type="match status" value="1"/>
</dbReference>
<dbReference type="SMART" id="SM00471">
    <property type="entry name" value="HDc"/>
    <property type="match status" value="1"/>
</dbReference>
<evidence type="ECO:0000256" key="4">
    <source>
        <dbReference type="ARBA" id="ARBA00022695"/>
    </source>
</evidence>
<dbReference type="NCBIfam" id="TIGR02692">
    <property type="entry name" value="tRNA_CCA_actino"/>
    <property type="match status" value="1"/>
</dbReference>
<dbReference type="GO" id="GO:0003723">
    <property type="term" value="F:RNA binding"/>
    <property type="evidence" value="ECO:0007669"/>
    <property type="project" value="UniProtKB-KW"/>
</dbReference>
<gene>
    <name evidence="12" type="ORF">FM104_02515</name>
</gene>
<evidence type="ECO:0000256" key="10">
    <source>
        <dbReference type="ARBA" id="ARBA00022884"/>
    </source>
</evidence>
<proteinExistence type="predicted"/>
<evidence type="ECO:0000256" key="3">
    <source>
        <dbReference type="ARBA" id="ARBA00022694"/>
    </source>
</evidence>
<keyword evidence="4 12" id="KW-0548">Nucleotidyltransferase</keyword>
<dbReference type="GO" id="GO:0046872">
    <property type="term" value="F:metal ion binding"/>
    <property type="evidence" value="ECO:0007669"/>
    <property type="project" value="UniProtKB-KW"/>
</dbReference>
<dbReference type="NCBIfam" id="TIGR00277">
    <property type="entry name" value="HDIG"/>
    <property type="match status" value="1"/>
</dbReference>
<comment type="cofactor">
    <cofactor evidence="1">
        <name>Mg(2+)</name>
        <dbReference type="ChEBI" id="CHEBI:18420"/>
    </cofactor>
</comment>
<dbReference type="GO" id="GO:0042245">
    <property type="term" value="P:RNA repair"/>
    <property type="evidence" value="ECO:0007669"/>
    <property type="project" value="UniProtKB-KW"/>
</dbReference>
<dbReference type="EC" id="2.7.7.72" evidence="12"/>
<keyword evidence="3" id="KW-0819">tRNA processing</keyword>
<dbReference type="Gene3D" id="3.30.460.10">
    <property type="entry name" value="Beta Polymerase, domain 2"/>
    <property type="match status" value="1"/>
</dbReference>
<evidence type="ECO:0000313" key="13">
    <source>
        <dbReference type="Proteomes" id="UP000196320"/>
    </source>
</evidence>
<dbReference type="InterPro" id="IPR050124">
    <property type="entry name" value="tRNA_CCA-adding_enzyme"/>
</dbReference>
<dbReference type="PANTHER" id="PTHR47545:SF1">
    <property type="entry name" value="MULTIFUNCTIONAL CCA PROTEIN"/>
    <property type="match status" value="1"/>
</dbReference>
<keyword evidence="9" id="KW-0460">Magnesium</keyword>
<evidence type="ECO:0000256" key="2">
    <source>
        <dbReference type="ARBA" id="ARBA00022679"/>
    </source>
</evidence>
<dbReference type="InterPro" id="IPR006674">
    <property type="entry name" value="HD_domain"/>
</dbReference>
<protein>
    <submittedName>
        <fullName evidence="12">tRNA nucleotidyltransferase</fullName>
        <ecNumber evidence="12">2.7.7.72</ecNumber>
    </submittedName>
</protein>
<dbReference type="CDD" id="cd00077">
    <property type="entry name" value="HDc"/>
    <property type="match status" value="1"/>
</dbReference>
<name>A0A1R4IJP4_9MICO</name>
<dbReference type="RefSeq" id="WP_087129898.1">
    <property type="nucleotide sequence ID" value="NZ_FUKO01000010.1"/>
</dbReference>
<organism evidence="12 13">
    <name type="scientific">Microbacterium esteraromaticum</name>
    <dbReference type="NCBI Taxonomy" id="57043"/>
    <lineage>
        <taxon>Bacteria</taxon>
        <taxon>Bacillati</taxon>
        <taxon>Actinomycetota</taxon>
        <taxon>Actinomycetes</taxon>
        <taxon>Micrococcales</taxon>
        <taxon>Microbacteriaceae</taxon>
        <taxon>Microbacterium</taxon>
    </lineage>
</organism>
<feature type="domain" description="HD" evidence="11">
    <location>
        <begin position="260"/>
        <end position="381"/>
    </location>
</feature>
<dbReference type="InterPro" id="IPR002646">
    <property type="entry name" value="PolA_pol_head_dom"/>
</dbReference>
<accession>A0A1R4IJP4</accession>
<dbReference type="InterPro" id="IPR006675">
    <property type="entry name" value="HDIG_dom"/>
</dbReference>
<reference evidence="12 13" key="1">
    <citation type="submission" date="2017-02" db="EMBL/GenBank/DDBJ databases">
        <authorList>
            <person name="Peterson S.W."/>
        </authorList>
    </citation>
    <scope>NUCLEOTIDE SEQUENCE [LARGE SCALE GENOMIC DNA]</scope>
    <source>
        <strain evidence="12 13">B Mb 05.01</strain>
    </source>
</reference>
<evidence type="ECO:0000256" key="1">
    <source>
        <dbReference type="ARBA" id="ARBA00001946"/>
    </source>
</evidence>
<dbReference type="EMBL" id="FUKO01000010">
    <property type="protein sequence ID" value="SJN20056.1"/>
    <property type="molecule type" value="Genomic_DNA"/>
</dbReference>